<dbReference type="InterPro" id="IPR006680">
    <property type="entry name" value="Amidohydro-rel"/>
</dbReference>
<dbReference type="PANTHER" id="PTHR43135:SF3">
    <property type="entry name" value="ALPHA-D-RIBOSE 1-METHYLPHOSPHONATE 5-TRIPHOSPHATE DIPHOSPHATASE"/>
    <property type="match status" value="1"/>
</dbReference>
<feature type="chain" id="PRO_5012880479" description="Amidohydrolase-related domain-containing protein" evidence="2">
    <location>
        <begin position="22"/>
        <end position="457"/>
    </location>
</feature>
<dbReference type="Gene3D" id="3.20.20.140">
    <property type="entry name" value="Metal-dependent hydrolases"/>
    <property type="match status" value="1"/>
</dbReference>
<protein>
    <recommendedName>
        <fullName evidence="3">Amidohydrolase-related domain-containing protein</fullName>
    </recommendedName>
</protein>
<dbReference type="SUPFAM" id="SSF51556">
    <property type="entry name" value="Metallo-dependent hydrolases"/>
    <property type="match status" value="1"/>
</dbReference>
<organism evidence="4 5">
    <name type="scientific">Ophiocordyceps australis</name>
    <dbReference type="NCBI Taxonomy" id="1399860"/>
    <lineage>
        <taxon>Eukaryota</taxon>
        <taxon>Fungi</taxon>
        <taxon>Dikarya</taxon>
        <taxon>Ascomycota</taxon>
        <taxon>Pezizomycotina</taxon>
        <taxon>Sordariomycetes</taxon>
        <taxon>Hypocreomycetidae</taxon>
        <taxon>Hypocreales</taxon>
        <taxon>Ophiocordycipitaceae</taxon>
        <taxon>Ophiocordyceps</taxon>
    </lineage>
</organism>
<evidence type="ECO:0000256" key="2">
    <source>
        <dbReference type="SAM" id="SignalP"/>
    </source>
</evidence>
<dbReference type="OrthoDB" id="5595695at2759"/>
<name>A0A2C5Z2X0_9HYPO</name>
<reference evidence="4 5" key="1">
    <citation type="submission" date="2017-06" db="EMBL/GenBank/DDBJ databases">
        <title>Ant-infecting Ophiocordyceps genomes reveal a high diversity of potential behavioral manipulation genes and a possible major role for enterotoxins.</title>
        <authorList>
            <person name="De Bekker C."/>
            <person name="Evans H.C."/>
            <person name="Brachmann A."/>
            <person name="Hughes D.P."/>
        </authorList>
    </citation>
    <scope>NUCLEOTIDE SEQUENCE [LARGE SCALE GENOMIC DNA]</scope>
    <source>
        <strain evidence="4 5">1348a</strain>
    </source>
</reference>
<feature type="region of interest" description="Disordered" evidence="1">
    <location>
        <begin position="388"/>
        <end position="457"/>
    </location>
</feature>
<accession>A0A2C5Z2X0</accession>
<dbReference type="InterPro" id="IPR011059">
    <property type="entry name" value="Metal-dep_hydrolase_composite"/>
</dbReference>
<evidence type="ECO:0000256" key="1">
    <source>
        <dbReference type="SAM" id="MobiDB-lite"/>
    </source>
</evidence>
<evidence type="ECO:0000313" key="5">
    <source>
        <dbReference type="Proteomes" id="UP000224854"/>
    </source>
</evidence>
<keyword evidence="5" id="KW-1185">Reference proteome</keyword>
<dbReference type="InterPro" id="IPR032466">
    <property type="entry name" value="Metal_Hydrolase"/>
</dbReference>
<dbReference type="PANTHER" id="PTHR43135">
    <property type="entry name" value="ALPHA-D-RIBOSE 1-METHYLPHOSPHONATE 5-TRIPHOSPHATE DIPHOSPHATASE"/>
    <property type="match status" value="1"/>
</dbReference>
<dbReference type="Proteomes" id="UP000224854">
    <property type="component" value="Unassembled WGS sequence"/>
</dbReference>
<evidence type="ECO:0000313" key="4">
    <source>
        <dbReference type="EMBL" id="PHH74140.1"/>
    </source>
</evidence>
<dbReference type="Pfam" id="PF01979">
    <property type="entry name" value="Amidohydro_1"/>
    <property type="match status" value="1"/>
</dbReference>
<dbReference type="InterPro" id="IPR051781">
    <property type="entry name" value="Metallo-dep_Hydrolase"/>
</dbReference>
<dbReference type="EMBL" id="NJEU01000451">
    <property type="protein sequence ID" value="PHH74140.1"/>
    <property type="molecule type" value="Genomic_DNA"/>
</dbReference>
<evidence type="ECO:0000259" key="3">
    <source>
        <dbReference type="Pfam" id="PF01979"/>
    </source>
</evidence>
<feature type="compositionally biased region" description="Low complexity" evidence="1">
    <location>
        <begin position="426"/>
        <end position="440"/>
    </location>
</feature>
<proteinExistence type="predicted"/>
<sequence>MHSQSWIKAACLLASLYTAQAENLSITNVNVIDTATGKVAEGQDITVQGNKITSISNGGGKQKRQNGGKTIDGTGMFAIPGLCDMHTHAYFTNDAQRFPATDNIIFPLYIANGVTCIRDLGSNLGAIKSGRDRIAAHQLEGPRIFFTGPMLDGPDSGFQTIFNLTDPKQVPGVIKQLKDAGASSVKTHLRMSEQVFDAIATESKKAGLPFGGHVPDDTNAQHAVDMGMTYIEHMSRLDGQELSQKLISQMSQQQTQQCPTLKLSPFAERLEQTKTLFDAKIPFVAGTDSPAGGNLCPGRTMLDELVLINKAGLSTAQTLQTATVNAAQVLGQKTMGTLAQGNVADMVLLSANPLQDMNNIRKIEAVVADGQLFDKQKIDGFQQLQAKLSQCDEPPSADVGPDRRKGQGQQQSGGQKSGKKARGNNRNRAAGAKRNGGNNKSRNRREEIPVFHCCTLH</sequence>
<dbReference type="AlphaFoldDB" id="A0A2C5Z2X0"/>
<feature type="signal peptide" evidence="2">
    <location>
        <begin position="1"/>
        <end position="21"/>
    </location>
</feature>
<feature type="domain" description="Amidohydrolase-related" evidence="3">
    <location>
        <begin position="78"/>
        <end position="372"/>
    </location>
</feature>
<comment type="caution">
    <text evidence="4">The sequence shown here is derived from an EMBL/GenBank/DDBJ whole genome shotgun (WGS) entry which is preliminary data.</text>
</comment>
<gene>
    <name evidence="4" type="ORF">CDD82_5086</name>
</gene>
<dbReference type="SUPFAM" id="SSF51338">
    <property type="entry name" value="Composite domain of metallo-dependent hydrolases"/>
    <property type="match status" value="1"/>
</dbReference>
<keyword evidence="2" id="KW-0732">Signal</keyword>
<dbReference type="GO" id="GO:0016810">
    <property type="term" value="F:hydrolase activity, acting on carbon-nitrogen (but not peptide) bonds"/>
    <property type="evidence" value="ECO:0007669"/>
    <property type="project" value="InterPro"/>
</dbReference>
<dbReference type="Gene3D" id="2.30.40.10">
    <property type="entry name" value="Urease, subunit C, domain 1"/>
    <property type="match status" value="1"/>
</dbReference>